<feature type="signal peptide" evidence="1">
    <location>
        <begin position="1"/>
        <end position="21"/>
    </location>
</feature>
<keyword evidence="1" id="KW-0732">Signal</keyword>
<evidence type="ECO:0000256" key="1">
    <source>
        <dbReference type="SAM" id="SignalP"/>
    </source>
</evidence>
<keyword evidence="3" id="KW-1185">Reference proteome</keyword>
<dbReference type="EMBL" id="JAHZSS010000003">
    <property type="protein sequence ID" value="MBW8190115.1"/>
    <property type="molecule type" value="Genomic_DNA"/>
</dbReference>
<organism evidence="2 3">
    <name type="scientific">Neiella holothuriorum</name>
    <dbReference type="NCBI Taxonomy" id="2870530"/>
    <lineage>
        <taxon>Bacteria</taxon>
        <taxon>Pseudomonadati</taxon>
        <taxon>Pseudomonadota</taxon>
        <taxon>Gammaproteobacteria</taxon>
        <taxon>Alteromonadales</taxon>
        <taxon>Echinimonadaceae</taxon>
        <taxon>Neiella</taxon>
    </lineage>
</organism>
<reference evidence="2" key="1">
    <citation type="submission" date="2021-07" db="EMBL/GenBank/DDBJ databases">
        <title>Neiella marina sp. nov., isolated from the intestinal content of sea cucumber Apostichopus japonicus.</title>
        <authorList>
            <person name="Bai X."/>
        </authorList>
    </citation>
    <scope>NUCLEOTIDE SEQUENCE</scope>
    <source>
        <strain evidence="2">126</strain>
    </source>
</reference>
<sequence>MTMLQYVLIFFIALYCLPTSASSVSQQLRQQYIQQASDKSKQGKWHQVLLVYPQSTRLSQEQNVYIDIGLYQLHGVASQLAAPQPALCTLTRPQALALIPSEPR</sequence>
<evidence type="ECO:0000313" key="3">
    <source>
        <dbReference type="Proteomes" id="UP001166251"/>
    </source>
</evidence>
<proteinExistence type="predicted"/>
<feature type="chain" id="PRO_5047369846" evidence="1">
    <location>
        <begin position="22"/>
        <end position="104"/>
    </location>
</feature>
<dbReference type="Proteomes" id="UP001166251">
    <property type="component" value="Unassembled WGS sequence"/>
</dbReference>
<accession>A0ABS7ED04</accession>
<comment type="caution">
    <text evidence="2">The sequence shown here is derived from an EMBL/GenBank/DDBJ whole genome shotgun (WGS) entry which is preliminary data.</text>
</comment>
<gene>
    <name evidence="2" type="ORF">K0504_03625</name>
</gene>
<evidence type="ECO:0000313" key="2">
    <source>
        <dbReference type="EMBL" id="MBW8190115.1"/>
    </source>
</evidence>
<dbReference type="RefSeq" id="WP_220102806.1">
    <property type="nucleotide sequence ID" value="NZ_JAHZSS010000003.1"/>
</dbReference>
<name>A0ABS7ED04_9GAMM</name>
<protein>
    <submittedName>
        <fullName evidence="2">Uncharacterized protein</fullName>
    </submittedName>
</protein>